<name>A0A1W1YIH2_9FIRM</name>
<keyword evidence="2" id="KW-1185">Reference proteome</keyword>
<sequence length="61" mass="7088">MLLIPLGVILAILYFANRPGRSYSYAYATCSDAEETLRRRFVSGEIDEETYRRLRITIKSK</sequence>
<dbReference type="EMBL" id="FWXW01000001">
    <property type="protein sequence ID" value="SMC35906.1"/>
    <property type="molecule type" value="Genomic_DNA"/>
</dbReference>
<gene>
    <name evidence="1" type="ORF">SAMN02745168_0443</name>
</gene>
<evidence type="ECO:0000313" key="2">
    <source>
        <dbReference type="Proteomes" id="UP000192790"/>
    </source>
</evidence>
<dbReference type="STRING" id="1122930.SAMN02745168_0443"/>
<accession>A0A1W1YIH2</accession>
<organism evidence="1 2">
    <name type="scientific">Papillibacter cinnamivorans DSM 12816</name>
    <dbReference type="NCBI Taxonomy" id="1122930"/>
    <lineage>
        <taxon>Bacteria</taxon>
        <taxon>Bacillati</taxon>
        <taxon>Bacillota</taxon>
        <taxon>Clostridia</taxon>
        <taxon>Eubacteriales</taxon>
        <taxon>Oscillospiraceae</taxon>
        <taxon>Papillibacter</taxon>
    </lineage>
</organism>
<dbReference type="RefSeq" id="WP_084233088.1">
    <property type="nucleotide sequence ID" value="NZ_FWXW01000001.1"/>
</dbReference>
<dbReference type="OrthoDB" id="5461404at2"/>
<evidence type="ECO:0000313" key="1">
    <source>
        <dbReference type="EMBL" id="SMC35906.1"/>
    </source>
</evidence>
<protein>
    <recommendedName>
        <fullName evidence="3">Short C-terminal domain-containing protein</fullName>
    </recommendedName>
</protein>
<dbReference type="Proteomes" id="UP000192790">
    <property type="component" value="Unassembled WGS sequence"/>
</dbReference>
<evidence type="ECO:0008006" key="3">
    <source>
        <dbReference type="Google" id="ProtNLM"/>
    </source>
</evidence>
<reference evidence="1 2" key="1">
    <citation type="submission" date="2017-04" db="EMBL/GenBank/DDBJ databases">
        <authorList>
            <person name="Afonso C.L."/>
            <person name="Miller P.J."/>
            <person name="Scott M.A."/>
            <person name="Spackman E."/>
            <person name="Goraichik I."/>
            <person name="Dimitrov K.M."/>
            <person name="Suarez D.L."/>
            <person name="Swayne D.E."/>
        </authorList>
    </citation>
    <scope>NUCLEOTIDE SEQUENCE [LARGE SCALE GENOMIC DNA]</scope>
    <source>
        <strain evidence="1 2">DSM 12816</strain>
    </source>
</reference>
<proteinExistence type="predicted"/>
<dbReference type="AlphaFoldDB" id="A0A1W1YIH2"/>